<dbReference type="Gene3D" id="1.10.510.10">
    <property type="entry name" value="Transferase(Phosphotransferase) domain 1"/>
    <property type="match status" value="1"/>
</dbReference>
<accession>A0A8S8ZFS7</accession>
<dbReference type="SUPFAM" id="SSF56112">
    <property type="entry name" value="Protein kinase-like (PK-like)"/>
    <property type="match status" value="1"/>
</dbReference>
<reference evidence="3 4" key="1">
    <citation type="submission" date="2017-07" db="EMBL/GenBank/DDBJ databases">
        <title>Genome sequence of the Sordaria macrospora wild type strain R19027.</title>
        <authorList>
            <person name="Nowrousian M."/>
            <person name="Teichert I."/>
            <person name="Kueck U."/>
        </authorList>
    </citation>
    <scope>NUCLEOTIDE SEQUENCE [LARGE SCALE GENOMIC DNA]</scope>
    <source>
        <strain evidence="3 4">R19027</strain>
        <tissue evidence="3">Mycelium</tissue>
    </source>
</reference>
<dbReference type="Proteomes" id="UP000433876">
    <property type="component" value="Unassembled WGS sequence"/>
</dbReference>
<proteinExistence type="predicted"/>
<organism evidence="3 4">
    <name type="scientific">Sordaria macrospora</name>
    <dbReference type="NCBI Taxonomy" id="5147"/>
    <lineage>
        <taxon>Eukaryota</taxon>
        <taxon>Fungi</taxon>
        <taxon>Dikarya</taxon>
        <taxon>Ascomycota</taxon>
        <taxon>Pezizomycotina</taxon>
        <taxon>Sordariomycetes</taxon>
        <taxon>Sordariomycetidae</taxon>
        <taxon>Sordariales</taxon>
        <taxon>Sordariaceae</taxon>
        <taxon>Sordaria</taxon>
    </lineage>
</organism>
<sequence length="687" mass="81487">MPARRRRRRDAAASPEPQRPTLAGDMFHWSILFPAAHWESAPIDRGSVDVEDDQMQSYKWLQGRSGRSGTKGFLLIKQLAPLNRILLVQDLHTDELLINKRVRKYLKSEHLATLYPDHPDMEEHLTLRLQMYAHAIPGDIRFAQLVGDNGDDPRVEVHLPHKPYFQKLYAYGFPHDETDGKLDHAMFKRRREAGDSYEEIYNASLYYEYLNGGSLEHAIMRINRAGEVTQYVDEAFIWHVIAQLGGALLFLHFGITERDGVEPDNWQPICHRWLTMDNIMLHWPEENEDFYDQTMDGRLPRVVLTTFDNAARRGEEPHDNGIIHFGRLSLPLDQIREARYGVSPKDRIWQMEEPDTWQDIYAMGMLLRRIILDRTYHRDEIPIEGQSNWFDPKNYPDLWLFSEAERGPYSYDLIEVIQRFEMVGPDQLIQQWQGTARFEEWEKPAYFDTAERLLDLVREAKCHVERCLNDPADPRTVSILTVRPPDLRHYHMPFRTRKLRENEAEKEMKELMKSLNGPAYKVLVEYGPEHENARLAKTDKMRELGKRRAARVEEMNKRVNDMFQKPYIDQMERMLQDDERQDYRKRLRQRNEQYRETMSLVRKMVKKARRRRYGRREESPEGEEQEEGQEGGQEEQQEEEQEEEEQEEDDQEDDQESDQEDDQEDDQESDQEDDQEDDQEEASESDG</sequence>
<dbReference type="InterPro" id="IPR000719">
    <property type="entry name" value="Prot_kinase_dom"/>
</dbReference>
<feature type="compositionally biased region" description="Acidic residues" evidence="1">
    <location>
        <begin position="620"/>
        <end position="687"/>
    </location>
</feature>
<evidence type="ECO:0000313" key="4">
    <source>
        <dbReference type="Proteomes" id="UP000433876"/>
    </source>
</evidence>
<dbReference type="InterPro" id="IPR011009">
    <property type="entry name" value="Kinase-like_dom_sf"/>
</dbReference>
<dbReference type="VEuPathDB" id="FungiDB:SMAC_05846"/>
<evidence type="ECO:0000259" key="2">
    <source>
        <dbReference type="PROSITE" id="PS50011"/>
    </source>
</evidence>
<comment type="caution">
    <text evidence="3">The sequence shown here is derived from an EMBL/GenBank/DDBJ whole genome shotgun (WGS) entry which is preliminary data.</text>
</comment>
<dbReference type="VEuPathDB" id="FungiDB:SMAC_05847"/>
<protein>
    <recommendedName>
        <fullName evidence="2">Protein kinase domain-containing protein</fullName>
    </recommendedName>
</protein>
<name>A0A8S8ZFS7_SORMA</name>
<feature type="compositionally biased region" description="Basic residues" evidence="1">
    <location>
        <begin position="603"/>
        <end position="614"/>
    </location>
</feature>
<evidence type="ECO:0000256" key="1">
    <source>
        <dbReference type="SAM" id="MobiDB-lite"/>
    </source>
</evidence>
<dbReference type="GO" id="GO:0005524">
    <property type="term" value="F:ATP binding"/>
    <property type="evidence" value="ECO:0007669"/>
    <property type="project" value="InterPro"/>
</dbReference>
<gene>
    <name evidence="3" type="ORF">SMACR_05846</name>
</gene>
<dbReference type="AlphaFoldDB" id="A0A8S8ZFS7"/>
<evidence type="ECO:0000313" key="3">
    <source>
        <dbReference type="EMBL" id="KAA8629487.1"/>
    </source>
</evidence>
<feature type="region of interest" description="Disordered" evidence="1">
    <location>
        <begin position="588"/>
        <end position="687"/>
    </location>
</feature>
<dbReference type="PROSITE" id="PS50011">
    <property type="entry name" value="PROTEIN_KINASE_DOM"/>
    <property type="match status" value="1"/>
</dbReference>
<dbReference type="GO" id="GO:0004672">
    <property type="term" value="F:protein kinase activity"/>
    <property type="evidence" value="ECO:0007669"/>
    <property type="project" value="InterPro"/>
</dbReference>
<dbReference type="EMBL" id="NMPR01000134">
    <property type="protein sequence ID" value="KAA8629487.1"/>
    <property type="molecule type" value="Genomic_DNA"/>
</dbReference>
<feature type="domain" description="Protein kinase" evidence="2">
    <location>
        <begin position="60"/>
        <end position="494"/>
    </location>
</feature>